<feature type="compositionally biased region" description="Low complexity" evidence="1">
    <location>
        <begin position="119"/>
        <end position="131"/>
    </location>
</feature>
<dbReference type="EMBL" id="JADBJN010000004">
    <property type="protein sequence ID" value="KAG5667129.1"/>
    <property type="molecule type" value="Genomic_DNA"/>
</dbReference>
<reference evidence="2" key="1">
    <citation type="submission" date="2021-03" db="EMBL/GenBank/DDBJ databases">
        <title>Chromosome level genome of the anhydrobiotic midge Polypedilum vanderplanki.</title>
        <authorList>
            <person name="Yoshida Y."/>
            <person name="Kikawada T."/>
            <person name="Gusev O."/>
        </authorList>
    </citation>
    <scope>NUCLEOTIDE SEQUENCE</scope>
    <source>
        <strain evidence="2">NIAS01</strain>
        <tissue evidence="2">Whole body or cell culture</tissue>
    </source>
</reference>
<organism evidence="2 3">
    <name type="scientific">Polypedilum vanderplanki</name>
    <name type="common">Sleeping chironomid midge</name>
    <dbReference type="NCBI Taxonomy" id="319348"/>
    <lineage>
        <taxon>Eukaryota</taxon>
        <taxon>Metazoa</taxon>
        <taxon>Ecdysozoa</taxon>
        <taxon>Arthropoda</taxon>
        <taxon>Hexapoda</taxon>
        <taxon>Insecta</taxon>
        <taxon>Pterygota</taxon>
        <taxon>Neoptera</taxon>
        <taxon>Endopterygota</taxon>
        <taxon>Diptera</taxon>
        <taxon>Nematocera</taxon>
        <taxon>Chironomoidea</taxon>
        <taxon>Chironomidae</taxon>
        <taxon>Chironominae</taxon>
        <taxon>Polypedilum</taxon>
        <taxon>Polypedilum</taxon>
    </lineage>
</organism>
<feature type="region of interest" description="Disordered" evidence="1">
    <location>
        <begin position="230"/>
        <end position="259"/>
    </location>
</feature>
<protein>
    <submittedName>
        <fullName evidence="2">Uncharacterized protein</fullName>
    </submittedName>
</protein>
<evidence type="ECO:0000313" key="3">
    <source>
        <dbReference type="Proteomes" id="UP001107558"/>
    </source>
</evidence>
<proteinExistence type="predicted"/>
<evidence type="ECO:0000313" key="2">
    <source>
        <dbReference type="EMBL" id="KAG5667129.1"/>
    </source>
</evidence>
<feature type="region of interest" description="Disordered" evidence="1">
    <location>
        <begin position="82"/>
        <end position="103"/>
    </location>
</feature>
<feature type="compositionally biased region" description="Low complexity" evidence="1">
    <location>
        <begin position="234"/>
        <end position="259"/>
    </location>
</feature>
<feature type="region of interest" description="Disordered" evidence="1">
    <location>
        <begin position="119"/>
        <end position="139"/>
    </location>
</feature>
<dbReference type="AlphaFoldDB" id="A0A9J6BB72"/>
<accession>A0A9J6BB72</accession>
<gene>
    <name evidence="2" type="ORF">PVAND_015128</name>
</gene>
<evidence type="ECO:0000256" key="1">
    <source>
        <dbReference type="SAM" id="MobiDB-lite"/>
    </source>
</evidence>
<dbReference type="Proteomes" id="UP001107558">
    <property type="component" value="Chromosome 4"/>
</dbReference>
<sequence>MSQQRSKQTPFEKLTKDEQERILNSKVIIGKDLVKINEMDELEVCYDIDHFINSLTQQQIYDIQAGLILKFDPENLFESSGYSHYRSDDYDEDASESRPSSYANQQQISVRYYQEISSSPSGSSCHGTTSTYQPHHSSSNSLSAFELLTSIDQEKISNAEVQVPGYKVKLCDFIGTLDGTGYNDEDLYKLLSQEDIDKMLKGETIILYEDLKDSLDEFLRKSVDYNYEENGAGSSSNLQNNSNPNHQLNSRNNNSEQNV</sequence>
<name>A0A9J6BB72_POLVA</name>
<keyword evidence="3" id="KW-1185">Reference proteome</keyword>
<comment type="caution">
    <text evidence="2">The sequence shown here is derived from an EMBL/GenBank/DDBJ whole genome shotgun (WGS) entry which is preliminary data.</text>
</comment>